<dbReference type="AlphaFoldDB" id="A0AAE3LUR9"/>
<dbReference type="RefSeq" id="WP_263954370.1">
    <property type="nucleotide sequence ID" value="NZ_JAOYFC010000002.1"/>
</dbReference>
<protein>
    <submittedName>
        <fullName evidence="1">Histidine phosphatase family protein</fullName>
    </submittedName>
</protein>
<gene>
    <name evidence="1" type="ORF">OH136_13120</name>
</gene>
<dbReference type="CDD" id="cd07067">
    <property type="entry name" value="HP_PGM_like"/>
    <property type="match status" value="1"/>
</dbReference>
<proteinExistence type="predicted"/>
<dbReference type="InterPro" id="IPR013078">
    <property type="entry name" value="His_Pase_superF_clade-1"/>
</dbReference>
<reference evidence="1" key="1">
    <citation type="submission" date="2022-10" db="EMBL/GenBank/DDBJ databases">
        <authorList>
            <person name="Yue Y."/>
        </authorList>
    </citation>
    <scope>NUCLEOTIDE SEQUENCE</scope>
    <source>
        <strain evidence="1">Z654</strain>
    </source>
</reference>
<dbReference type="InterPro" id="IPR029033">
    <property type="entry name" value="His_PPase_superfam"/>
</dbReference>
<sequence length="163" mass="18136">MRLILMRHAKSDWDGMCSDHERPLSQRGKRAAPKIGTYLSERGYIPEQAIISDSTRTRETNALVAEAWPEVVPVRLEAKLYHASAAMMFEVLKSATAQTVLVVGHNPGIASFAEAMVSQPPEHGRFFDYPTCATTVIDFDISDWSEVETGTGQVLDFVIPREL</sequence>
<evidence type="ECO:0000313" key="2">
    <source>
        <dbReference type="Proteomes" id="UP001208041"/>
    </source>
</evidence>
<dbReference type="EMBL" id="JAOYFC010000002">
    <property type="protein sequence ID" value="MCV6825495.1"/>
    <property type="molecule type" value="Genomic_DNA"/>
</dbReference>
<dbReference type="PANTHER" id="PTHR47623">
    <property type="entry name" value="OS09G0287300 PROTEIN"/>
    <property type="match status" value="1"/>
</dbReference>
<dbReference type="PANTHER" id="PTHR47623:SF1">
    <property type="entry name" value="OS09G0287300 PROTEIN"/>
    <property type="match status" value="1"/>
</dbReference>
<dbReference type="SUPFAM" id="SSF53254">
    <property type="entry name" value="Phosphoglycerate mutase-like"/>
    <property type="match status" value="1"/>
</dbReference>
<accession>A0AAE3LUR9</accession>
<name>A0AAE3LUR9_9RHOB</name>
<dbReference type="Gene3D" id="3.40.50.1240">
    <property type="entry name" value="Phosphoglycerate mutase-like"/>
    <property type="match status" value="1"/>
</dbReference>
<keyword evidence="2" id="KW-1185">Reference proteome</keyword>
<organism evidence="1 2">
    <name type="scientific">Halocynthiibacter halioticoli</name>
    <dbReference type="NCBI Taxonomy" id="2986804"/>
    <lineage>
        <taxon>Bacteria</taxon>
        <taxon>Pseudomonadati</taxon>
        <taxon>Pseudomonadota</taxon>
        <taxon>Alphaproteobacteria</taxon>
        <taxon>Rhodobacterales</taxon>
        <taxon>Paracoccaceae</taxon>
        <taxon>Halocynthiibacter</taxon>
    </lineage>
</organism>
<dbReference type="Pfam" id="PF00300">
    <property type="entry name" value="His_Phos_1"/>
    <property type="match status" value="1"/>
</dbReference>
<evidence type="ECO:0000313" key="1">
    <source>
        <dbReference type="EMBL" id="MCV6825495.1"/>
    </source>
</evidence>
<comment type="caution">
    <text evidence="1">The sequence shown here is derived from an EMBL/GenBank/DDBJ whole genome shotgun (WGS) entry which is preliminary data.</text>
</comment>
<dbReference type="SMART" id="SM00855">
    <property type="entry name" value="PGAM"/>
    <property type="match status" value="1"/>
</dbReference>
<dbReference type="Proteomes" id="UP001208041">
    <property type="component" value="Unassembled WGS sequence"/>
</dbReference>